<sequence length="68" mass="7303">MNRDAAAAAGNLHYQRGGFAAGAPGPPWSRRWCMAQERVHVLSRAGAAIVPLTNTEQPGFRLTLLTES</sequence>
<protein>
    <submittedName>
        <fullName evidence="1">Uncharacterized protein</fullName>
    </submittedName>
</protein>
<reference evidence="1" key="1">
    <citation type="submission" date="2020-02" db="EMBL/GenBank/DDBJ databases">
        <authorList>
            <person name="Meier V. D."/>
        </authorList>
    </citation>
    <scope>NUCLEOTIDE SEQUENCE</scope>
    <source>
        <strain evidence="1">AVDCRST_MAG49</strain>
    </source>
</reference>
<proteinExistence type="predicted"/>
<gene>
    <name evidence="1" type="ORF">AVDCRST_MAG49-3623</name>
</gene>
<evidence type="ECO:0000313" key="1">
    <source>
        <dbReference type="EMBL" id="CAA9571096.1"/>
    </source>
</evidence>
<dbReference type="EMBL" id="CADCWG010000252">
    <property type="protein sequence ID" value="CAA9571096.1"/>
    <property type="molecule type" value="Genomic_DNA"/>
</dbReference>
<name>A0A6J4VDK5_9BACT</name>
<organism evidence="1">
    <name type="scientific">uncultured Thermomicrobiales bacterium</name>
    <dbReference type="NCBI Taxonomy" id="1645740"/>
    <lineage>
        <taxon>Bacteria</taxon>
        <taxon>Pseudomonadati</taxon>
        <taxon>Thermomicrobiota</taxon>
        <taxon>Thermomicrobia</taxon>
        <taxon>Thermomicrobiales</taxon>
        <taxon>environmental samples</taxon>
    </lineage>
</organism>
<accession>A0A6J4VDK5</accession>
<dbReference type="AlphaFoldDB" id="A0A6J4VDK5"/>